<gene>
    <name evidence="1" type="ORF">EgrG_000571700</name>
</gene>
<evidence type="ECO:0000313" key="1">
    <source>
        <dbReference type="EMBL" id="CDS23582.1"/>
    </source>
</evidence>
<reference evidence="3" key="3">
    <citation type="submission" date="2020-10" db="UniProtKB">
        <authorList>
            <consortium name="WormBaseParasite"/>
        </authorList>
    </citation>
    <scope>IDENTIFICATION</scope>
</reference>
<reference evidence="1" key="2">
    <citation type="submission" date="2014-06" db="EMBL/GenBank/DDBJ databases">
        <authorList>
            <person name="Aslett M."/>
        </authorList>
    </citation>
    <scope>NUCLEOTIDE SEQUENCE</scope>
</reference>
<dbReference type="AlphaFoldDB" id="A0A068WTU1"/>
<name>A0A068WTU1_ECHGR</name>
<accession>A0A068WTU1</accession>
<evidence type="ECO:0000313" key="3">
    <source>
        <dbReference type="WBParaSite" id="EgrG_000571700"/>
    </source>
</evidence>
<dbReference type="Proteomes" id="UP000492820">
    <property type="component" value="Unassembled WGS sequence"/>
</dbReference>
<dbReference type="EMBL" id="LK028592">
    <property type="protein sequence ID" value="CDS23582.1"/>
    <property type="molecule type" value="Genomic_DNA"/>
</dbReference>
<reference evidence="1 2" key="1">
    <citation type="journal article" date="2013" name="Nature">
        <title>The genomes of four tapeworm species reveal adaptations to parasitism.</title>
        <authorList>
            <person name="Tsai I.J."/>
            <person name="Zarowiecki M."/>
            <person name="Holroyd N."/>
            <person name="Garciarrubio A."/>
            <person name="Sanchez-Flores A."/>
            <person name="Brooks K.L."/>
            <person name="Tracey A."/>
            <person name="Bobes R.J."/>
            <person name="Fragoso G."/>
            <person name="Sciutto E."/>
            <person name="Aslett M."/>
            <person name="Beasley H."/>
            <person name="Bennett H.M."/>
            <person name="Cai J."/>
            <person name="Camicia F."/>
            <person name="Clark R."/>
            <person name="Cucher M."/>
            <person name="De Silva N."/>
            <person name="Day T.A."/>
            <person name="Deplazes P."/>
            <person name="Estrada K."/>
            <person name="Fernandez C."/>
            <person name="Holland P.W."/>
            <person name="Hou J."/>
            <person name="Hu S."/>
            <person name="Huckvale T."/>
            <person name="Hung S.S."/>
            <person name="Kamenetzky L."/>
            <person name="Keane J.A."/>
            <person name="Kiss F."/>
            <person name="Koziol U."/>
            <person name="Lambert O."/>
            <person name="Liu K."/>
            <person name="Luo X."/>
            <person name="Luo Y."/>
            <person name="Macchiaroli N."/>
            <person name="Nichol S."/>
            <person name="Paps J."/>
            <person name="Parkinson J."/>
            <person name="Pouchkina-Stantcheva N."/>
            <person name="Riddiford N."/>
            <person name="Rosenzvit M."/>
            <person name="Salinas G."/>
            <person name="Wasmuth J.D."/>
            <person name="Zamanian M."/>
            <person name="Zheng Y."/>
            <person name="Cai X."/>
            <person name="Soberon X."/>
            <person name="Olson P.D."/>
            <person name="Laclette J.P."/>
            <person name="Brehm K."/>
            <person name="Berriman M."/>
            <person name="Garciarrubio A."/>
            <person name="Bobes R.J."/>
            <person name="Fragoso G."/>
            <person name="Sanchez-Flores A."/>
            <person name="Estrada K."/>
            <person name="Cevallos M.A."/>
            <person name="Morett E."/>
            <person name="Gonzalez V."/>
            <person name="Portillo T."/>
            <person name="Ochoa-Leyva A."/>
            <person name="Jose M.V."/>
            <person name="Sciutto E."/>
            <person name="Landa A."/>
            <person name="Jimenez L."/>
            <person name="Valdes V."/>
            <person name="Carrero J.C."/>
            <person name="Larralde C."/>
            <person name="Morales-Montor J."/>
            <person name="Limon-Lason J."/>
            <person name="Soberon X."/>
            <person name="Laclette J.P."/>
        </authorList>
    </citation>
    <scope>NUCLEOTIDE SEQUENCE [LARGE SCALE GENOMIC DNA]</scope>
</reference>
<sequence length="17" mass="1993">MEIGVCCRRTCVELPRK</sequence>
<evidence type="ECO:0000313" key="2">
    <source>
        <dbReference type="Proteomes" id="UP000492820"/>
    </source>
</evidence>
<proteinExistence type="predicted"/>
<protein>
    <submittedName>
        <fullName evidence="1 3">Uncharacterized protein</fullName>
    </submittedName>
</protein>
<dbReference type="WBParaSite" id="EgrG_000571700">
    <property type="protein sequence ID" value="EgrG_000571700"/>
    <property type="gene ID" value="EgrG_000571700"/>
</dbReference>
<organism evidence="1">
    <name type="scientific">Echinococcus granulosus</name>
    <name type="common">Hydatid tapeworm</name>
    <dbReference type="NCBI Taxonomy" id="6210"/>
    <lineage>
        <taxon>Eukaryota</taxon>
        <taxon>Metazoa</taxon>
        <taxon>Spiralia</taxon>
        <taxon>Lophotrochozoa</taxon>
        <taxon>Platyhelminthes</taxon>
        <taxon>Cestoda</taxon>
        <taxon>Eucestoda</taxon>
        <taxon>Cyclophyllidea</taxon>
        <taxon>Taeniidae</taxon>
        <taxon>Echinococcus</taxon>
        <taxon>Echinococcus granulosus group</taxon>
    </lineage>
</organism>